<feature type="compositionally biased region" description="Polar residues" evidence="5">
    <location>
        <begin position="406"/>
        <end position="417"/>
    </location>
</feature>
<keyword evidence="7" id="KW-1185">Reference proteome</keyword>
<dbReference type="PANTHER" id="PTHR13026">
    <property type="entry name" value="NNP-1 PROTEIN NOVEL NUCLEAR PROTEIN 1 NOP52"/>
    <property type="match status" value="1"/>
</dbReference>
<evidence type="ECO:0000256" key="1">
    <source>
        <dbReference type="ARBA" id="ARBA00004123"/>
    </source>
</evidence>
<accession>A0AAV1HRT0</accession>
<dbReference type="Proteomes" id="UP001314263">
    <property type="component" value="Unassembled WGS sequence"/>
</dbReference>
<organism evidence="6 7">
    <name type="scientific">Coccomyxa viridis</name>
    <dbReference type="NCBI Taxonomy" id="1274662"/>
    <lineage>
        <taxon>Eukaryota</taxon>
        <taxon>Viridiplantae</taxon>
        <taxon>Chlorophyta</taxon>
        <taxon>core chlorophytes</taxon>
        <taxon>Trebouxiophyceae</taxon>
        <taxon>Trebouxiophyceae incertae sedis</taxon>
        <taxon>Coccomyxaceae</taxon>
        <taxon>Coccomyxa</taxon>
    </lineage>
</organism>
<feature type="region of interest" description="Disordered" evidence="5">
    <location>
        <begin position="455"/>
        <end position="492"/>
    </location>
</feature>
<dbReference type="AlphaFoldDB" id="A0AAV1HRT0"/>
<sequence>MAQTKEESKPVNKKRKREKLPIEKLPPADSGYNCKFARALGSVDWHTREQGLQALTIWLTRNEVSDQDLTKIWKALFFCFWHADKAPVQNELAERLAAILPKLSEQSALHYFKIFARTMQREWFGIDKLRLDKFMVLARKFLHQVYAHLQSTGWSPTATAAYSQFLLDEVLAPSDADPSAGFSLHVADIAVQELLSACEDSPVPAPALQALLEPFCQSLARTRRASLLFRLQDGIFERVLEGAGKGALAHLDTQQLFAHLFHLGAQEGVKAKNRQMCYSLSRAFELAGSKRLKRAAQGSARPAAQLNGASPEEAQGQRLDASAGNSLENGTALTPAAAAQPQGGRLGKAGARKQKPAARAEELQSAEPGGPPSSVGAQTFEEAGSPKLKKKRVLREASEQPGTPLPHSNGSTGQKSTGMAPKAKTATALGRTAGGGLSQQDAARLVSAALDSEPMVGSAPALGGTNTKAKKQRLSMPGGGLKAQKQRRESMPALPLQAEAALPAQKLGTVSKAESPRHAAVSLAEARGAVSPNGSALTDSQRKKVKFALKRNLYFAKGGPVPPADVRTPPTAKPKGSALKRPSSLAKAPRSPKGHPKAKTALLF</sequence>
<dbReference type="GO" id="GO:0005634">
    <property type="term" value="C:nucleus"/>
    <property type="evidence" value="ECO:0007669"/>
    <property type="project" value="UniProtKB-SubCell"/>
</dbReference>
<dbReference type="InterPro" id="IPR010301">
    <property type="entry name" value="RRP1"/>
</dbReference>
<evidence type="ECO:0000256" key="4">
    <source>
        <dbReference type="ARBA" id="ARBA00023242"/>
    </source>
</evidence>
<gene>
    <name evidence="6" type="ORF">CVIRNUC_000578</name>
</gene>
<feature type="region of interest" description="Disordered" evidence="5">
    <location>
        <begin position="1"/>
        <end position="22"/>
    </location>
</feature>
<comment type="caution">
    <text evidence="6">The sequence shown here is derived from an EMBL/GenBank/DDBJ whole genome shotgun (WGS) entry which is preliminary data.</text>
</comment>
<comment type="subcellular location">
    <subcellularLocation>
        <location evidence="1">Nucleus</location>
    </subcellularLocation>
</comment>
<feature type="region of interest" description="Disordered" evidence="5">
    <location>
        <begin position="295"/>
        <end position="439"/>
    </location>
</feature>
<dbReference type="PANTHER" id="PTHR13026:SF0">
    <property type="entry name" value="RIBOSOMAL RNA PROCESSING 1B"/>
    <property type="match status" value="1"/>
</dbReference>
<dbReference type="EMBL" id="CAUYUE010000001">
    <property type="protein sequence ID" value="CAK0735422.1"/>
    <property type="molecule type" value="Genomic_DNA"/>
</dbReference>
<feature type="compositionally biased region" description="Low complexity" evidence="5">
    <location>
        <begin position="422"/>
        <end position="431"/>
    </location>
</feature>
<reference evidence="6 7" key="1">
    <citation type="submission" date="2023-10" db="EMBL/GenBank/DDBJ databases">
        <authorList>
            <person name="Maclean D."/>
            <person name="Macfadyen A."/>
        </authorList>
    </citation>
    <scope>NUCLEOTIDE SEQUENCE [LARGE SCALE GENOMIC DNA]</scope>
</reference>
<feature type="compositionally biased region" description="Low complexity" evidence="5">
    <location>
        <begin position="330"/>
        <end position="343"/>
    </location>
</feature>
<dbReference type="GO" id="GO:0030688">
    <property type="term" value="C:preribosome, small subunit precursor"/>
    <property type="evidence" value="ECO:0007669"/>
    <property type="project" value="InterPro"/>
</dbReference>
<proteinExistence type="inferred from homology"/>
<evidence type="ECO:0000256" key="2">
    <source>
        <dbReference type="ARBA" id="ARBA00006374"/>
    </source>
</evidence>
<keyword evidence="4" id="KW-0539">Nucleus</keyword>
<dbReference type="Pfam" id="PF05997">
    <property type="entry name" value="Nop52"/>
    <property type="match status" value="1"/>
</dbReference>
<protein>
    <submittedName>
        <fullName evidence="6">Uncharacterized protein</fullName>
    </submittedName>
</protein>
<keyword evidence="3" id="KW-0698">rRNA processing</keyword>
<feature type="compositionally biased region" description="Basic and acidic residues" evidence="5">
    <location>
        <begin position="1"/>
        <end position="10"/>
    </location>
</feature>
<feature type="region of interest" description="Disordered" evidence="5">
    <location>
        <begin position="557"/>
        <end position="604"/>
    </location>
</feature>
<evidence type="ECO:0000313" key="6">
    <source>
        <dbReference type="EMBL" id="CAK0735422.1"/>
    </source>
</evidence>
<evidence type="ECO:0000313" key="7">
    <source>
        <dbReference type="Proteomes" id="UP001314263"/>
    </source>
</evidence>
<name>A0AAV1HRT0_9CHLO</name>
<evidence type="ECO:0000256" key="3">
    <source>
        <dbReference type="ARBA" id="ARBA00022552"/>
    </source>
</evidence>
<evidence type="ECO:0000256" key="5">
    <source>
        <dbReference type="SAM" id="MobiDB-lite"/>
    </source>
</evidence>
<comment type="similarity">
    <text evidence="2">Belongs to the RRP1 family.</text>
</comment>
<dbReference type="GO" id="GO:0006364">
    <property type="term" value="P:rRNA processing"/>
    <property type="evidence" value="ECO:0007669"/>
    <property type="project" value="UniProtKB-KW"/>
</dbReference>